<dbReference type="Proteomes" id="UP000659904">
    <property type="component" value="Unassembled WGS sequence"/>
</dbReference>
<gene>
    <name evidence="2" type="ORF">Cci01nite_40860</name>
</gene>
<dbReference type="PROSITE" id="PS50801">
    <property type="entry name" value="STAS"/>
    <property type="match status" value="1"/>
</dbReference>
<dbReference type="InterPro" id="IPR036513">
    <property type="entry name" value="STAS_dom_sf"/>
</dbReference>
<name>A0A8J3KFX3_9ACTN</name>
<evidence type="ECO:0000313" key="2">
    <source>
        <dbReference type="EMBL" id="GIF98992.1"/>
    </source>
</evidence>
<dbReference type="EMBL" id="BONH01000018">
    <property type="protein sequence ID" value="GIF98992.1"/>
    <property type="molecule type" value="Genomic_DNA"/>
</dbReference>
<dbReference type="SUPFAM" id="SSF52091">
    <property type="entry name" value="SpoIIaa-like"/>
    <property type="match status" value="1"/>
</dbReference>
<organism evidence="2 3">
    <name type="scientific">Catellatospora citrea</name>
    <dbReference type="NCBI Taxonomy" id="53366"/>
    <lineage>
        <taxon>Bacteria</taxon>
        <taxon>Bacillati</taxon>
        <taxon>Actinomycetota</taxon>
        <taxon>Actinomycetes</taxon>
        <taxon>Micromonosporales</taxon>
        <taxon>Micromonosporaceae</taxon>
        <taxon>Catellatospora</taxon>
    </lineage>
</organism>
<dbReference type="Pfam" id="PF14417">
    <property type="entry name" value="MEDS"/>
    <property type="match status" value="1"/>
</dbReference>
<evidence type="ECO:0000313" key="3">
    <source>
        <dbReference type="Proteomes" id="UP000659904"/>
    </source>
</evidence>
<keyword evidence="3" id="KW-1185">Reference proteome</keyword>
<dbReference type="Pfam" id="PF01740">
    <property type="entry name" value="STAS"/>
    <property type="match status" value="1"/>
</dbReference>
<feature type="domain" description="STAS" evidence="1">
    <location>
        <begin position="198"/>
        <end position="246"/>
    </location>
</feature>
<dbReference type="AlphaFoldDB" id="A0A8J3KFX3"/>
<dbReference type="InterPro" id="IPR025847">
    <property type="entry name" value="MEDS_domain"/>
</dbReference>
<accession>A0A8J3KFX3</accession>
<dbReference type="RefSeq" id="WP_170213212.1">
    <property type="nucleotide sequence ID" value="NZ_BONH01000018.1"/>
</dbReference>
<comment type="caution">
    <text evidence="2">The sequence shown here is derived from an EMBL/GenBank/DDBJ whole genome shotgun (WGS) entry which is preliminary data.</text>
</comment>
<dbReference type="Gene3D" id="3.30.750.24">
    <property type="entry name" value="STAS domain"/>
    <property type="match status" value="1"/>
</dbReference>
<proteinExistence type="predicted"/>
<evidence type="ECO:0000259" key="1">
    <source>
        <dbReference type="PROSITE" id="PS50801"/>
    </source>
</evidence>
<sequence>MGGTSVEDLKPGDHACLTFSDHDERLDIVAAFVRDGLGLGQKVLCLTESVSEAALVEELVGRGLGIATAARSGQLEVGPSGLFFAPQGSFDPAATIGRWQDQIDQANREGYSGLRVTGDMCWALRPVNGVAELMEYESRLTRMLAGQNATAACQYDRQCFDTLTLATAADSHGMNVTAVTYHDDALLRICRQHVPTGVRVAGEIDYRTIEPLTRALAEALALDDHIDVNLVHLRFMDTATAGVIVQTALGLTGGQRMNVRCAGMPWEILAALGLGELTGVTMTAVRHDD</sequence>
<dbReference type="InterPro" id="IPR002645">
    <property type="entry name" value="STAS_dom"/>
</dbReference>
<protein>
    <recommendedName>
        <fullName evidence="1">STAS domain-containing protein</fullName>
    </recommendedName>
</protein>
<reference evidence="2 3" key="1">
    <citation type="submission" date="2021-01" db="EMBL/GenBank/DDBJ databases">
        <title>Whole genome shotgun sequence of Catellatospora citrea NBRC 14495.</title>
        <authorList>
            <person name="Komaki H."/>
            <person name="Tamura T."/>
        </authorList>
    </citation>
    <scope>NUCLEOTIDE SEQUENCE [LARGE SCALE GENOMIC DNA]</scope>
    <source>
        <strain evidence="2 3">NBRC 14495</strain>
    </source>
</reference>